<feature type="region of interest" description="Disordered" evidence="1">
    <location>
        <begin position="97"/>
        <end position="171"/>
    </location>
</feature>
<protein>
    <submittedName>
        <fullName evidence="2">Uncharacterized protein</fullName>
    </submittedName>
</protein>
<dbReference type="EMBL" id="BGZK01000192">
    <property type="protein sequence ID" value="GBP27370.1"/>
    <property type="molecule type" value="Genomic_DNA"/>
</dbReference>
<dbReference type="Proteomes" id="UP000299102">
    <property type="component" value="Unassembled WGS sequence"/>
</dbReference>
<evidence type="ECO:0000313" key="3">
    <source>
        <dbReference type="Proteomes" id="UP000299102"/>
    </source>
</evidence>
<evidence type="ECO:0000256" key="1">
    <source>
        <dbReference type="SAM" id="MobiDB-lite"/>
    </source>
</evidence>
<gene>
    <name evidence="2" type="ORF">EVAR_18847_1</name>
</gene>
<organism evidence="2 3">
    <name type="scientific">Eumeta variegata</name>
    <name type="common">Bagworm moth</name>
    <name type="synonym">Eumeta japonica</name>
    <dbReference type="NCBI Taxonomy" id="151549"/>
    <lineage>
        <taxon>Eukaryota</taxon>
        <taxon>Metazoa</taxon>
        <taxon>Ecdysozoa</taxon>
        <taxon>Arthropoda</taxon>
        <taxon>Hexapoda</taxon>
        <taxon>Insecta</taxon>
        <taxon>Pterygota</taxon>
        <taxon>Neoptera</taxon>
        <taxon>Endopterygota</taxon>
        <taxon>Lepidoptera</taxon>
        <taxon>Glossata</taxon>
        <taxon>Ditrysia</taxon>
        <taxon>Tineoidea</taxon>
        <taxon>Psychidae</taxon>
        <taxon>Oiketicinae</taxon>
        <taxon>Eumeta</taxon>
    </lineage>
</organism>
<evidence type="ECO:0000313" key="2">
    <source>
        <dbReference type="EMBL" id="GBP27370.1"/>
    </source>
</evidence>
<comment type="caution">
    <text evidence="2">The sequence shown here is derived from an EMBL/GenBank/DDBJ whole genome shotgun (WGS) entry which is preliminary data.</text>
</comment>
<accession>A0A4C1UMG4</accession>
<reference evidence="2 3" key="1">
    <citation type="journal article" date="2019" name="Commun. Biol.">
        <title>The bagworm genome reveals a unique fibroin gene that provides high tensile strength.</title>
        <authorList>
            <person name="Kono N."/>
            <person name="Nakamura H."/>
            <person name="Ohtoshi R."/>
            <person name="Tomita M."/>
            <person name="Numata K."/>
            <person name="Arakawa K."/>
        </authorList>
    </citation>
    <scope>NUCLEOTIDE SEQUENCE [LARGE SCALE GENOMIC DNA]</scope>
</reference>
<sequence>MTHCRVPPEPSVRARARNERCLFHSIGRCVRVEERQRPHNLHWLSGRARRTRAECRRRARAAWYGARARDSCGNKHPFRTQRISNLNYIFITDARRRTGGARARARARRDKSATPPGSFTALHQHALARRGPRPARPAPAPPAPASLLLIQNSTAQGAPGHRHDLSTSLPD</sequence>
<feature type="compositionally biased region" description="Pro residues" evidence="1">
    <location>
        <begin position="134"/>
        <end position="144"/>
    </location>
</feature>
<dbReference type="AlphaFoldDB" id="A0A4C1UMG4"/>
<feature type="compositionally biased region" description="Basic residues" evidence="1">
    <location>
        <begin position="97"/>
        <end position="109"/>
    </location>
</feature>
<keyword evidence="3" id="KW-1185">Reference proteome</keyword>
<proteinExistence type="predicted"/>
<name>A0A4C1UMG4_EUMVA</name>